<keyword evidence="4" id="KW-0256">Endoplasmic reticulum</keyword>
<evidence type="ECO:0000313" key="12">
    <source>
        <dbReference type="EMBL" id="KAG7580111.1"/>
    </source>
</evidence>
<evidence type="ECO:0000259" key="11">
    <source>
        <dbReference type="Pfam" id="PF03908"/>
    </source>
</evidence>
<dbReference type="GO" id="GO:0005789">
    <property type="term" value="C:endoplasmic reticulum membrane"/>
    <property type="evidence" value="ECO:0007669"/>
    <property type="project" value="UniProtKB-SubCell"/>
</dbReference>
<dbReference type="GO" id="GO:0031201">
    <property type="term" value="C:SNARE complex"/>
    <property type="evidence" value="ECO:0007669"/>
    <property type="project" value="TreeGrafter"/>
</dbReference>
<evidence type="ECO:0000256" key="1">
    <source>
        <dbReference type="ARBA" id="ARBA00004163"/>
    </source>
</evidence>
<keyword evidence="5" id="KW-0931">ER-Golgi transport</keyword>
<comment type="caution">
    <text evidence="12">The sequence shown here is derived from an EMBL/GenBank/DDBJ whole genome shotgun (WGS) entry which is preliminary data.</text>
</comment>
<evidence type="ECO:0000256" key="7">
    <source>
        <dbReference type="ARBA" id="ARBA00023054"/>
    </source>
</evidence>
<keyword evidence="3 10" id="KW-0812">Transmembrane</keyword>
<keyword evidence="6 10" id="KW-1133">Transmembrane helix</keyword>
<dbReference type="GO" id="GO:0006890">
    <property type="term" value="P:retrograde vesicle-mediated transport, Golgi to endoplasmic reticulum"/>
    <property type="evidence" value="ECO:0007669"/>
    <property type="project" value="InterPro"/>
</dbReference>
<evidence type="ECO:0000256" key="2">
    <source>
        <dbReference type="ARBA" id="ARBA00022448"/>
    </source>
</evidence>
<keyword evidence="7" id="KW-0175">Coiled coil</keyword>
<evidence type="ECO:0000256" key="8">
    <source>
        <dbReference type="ARBA" id="ARBA00023136"/>
    </source>
</evidence>
<dbReference type="InterPro" id="IPR005606">
    <property type="entry name" value="Sec20"/>
</dbReference>
<dbReference type="InterPro" id="IPR056173">
    <property type="entry name" value="Sec20_C"/>
</dbReference>
<dbReference type="Proteomes" id="UP000812966">
    <property type="component" value="Unassembled WGS sequence"/>
</dbReference>
<evidence type="ECO:0000256" key="4">
    <source>
        <dbReference type="ARBA" id="ARBA00022824"/>
    </source>
</evidence>
<protein>
    <recommendedName>
        <fullName evidence="11">Sec20 C-terminal domain-containing protein</fullName>
    </recommendedName>
</protein>
<keyword evidence="8 10" id="KW-0472">Membrane</keyword>
<dbReference type="GO" id="GO:0005484">
    <property type="term" value="F:SNAP receptor activity"/>
    <property type="evidence" value="ECO:0007669"/>
    <property type="project" value="InterPro"/>
</dbReference>
<dbReference type="PANTHER" id="PTHR12825">
    <property type="entry name" value="BNIP1-RELATED"/>
    <property type="match status" value="1"/>
</dbReference>
<evidence type="ECO:0000256" key="9">
    <source>
        <dbReference type="ARBA" id="ARBA00037934"/>
    </source>
</evidence>
<evidence type="ECO:0000256" key="6">
    <source>
        <dbReference type="ARBA" id="ARBA00022989"/>
    </source>
</evidence>
<accession>A0A8K0JS76</accession>
<reference evidence="12" key="1">
    <citation type="submission" date="2020-04" db="EMBL/GenBank/DDBJ databases">
        <title>Analysis of mating type loci in Filobasidium floriforme.</title>
        <authorList>
            <person name="Nowrousian M."/>
        </authorList>
    </citation>
    <scope>NUCLEOTIDE SEQUENCE</scope>
    <source>
        <strain evidence="12">CBS 6242</strain>
    </source>
</reference>
<dbReference type="EMBL" id="JABELV010000001">
    <property type="protein sequence ID" value="KAG7580111.1"/>
    <property type="molecule type" value="Genomic_DNA"/>
</dbReference>
<dbReference type="PANTHER" id="PTHR12825:SF0">
    <property type="entry name" value="VESICLE TRANSPORT PROTEIN SEC20"/>
    <property type="match status" value="1"/>
</dbReference>
<keyword evidence="13" id="KW-1185">Reference proteome</keyword>
<gene>
    <name evidence="12" type="ORF">FFLO_00082</name>
</gene>
<keyword evidence="2" id="KW-0813">Transport</keyword>
<dbReference type="AlphaFoldDB" id="A0A8K0JS76"/>
<evidence type="ECO:0000256" key="10">
    <source>
        <dbReference type="SAM" id="Phobius"/>
    </source>
</evidence>
<dbReference type="Pfam" id="PF03908">
    <property type="entry name" value="Sec20"/>
    <property type="match status" value="1"/>
</dbReference>
<evidence type="ECO:0000256" key="5">
    <source>
        <dbReference type="ARBA" id="ARBA00022892"/>
    </source>
</evidence>
<feature type="transmembrane region" description="Helical" evidence="10">
    <location>
        <begin position="208"/>
        <end position="229"/>
    </location>
</feature>
<comment type="similarity">
    <text evidence="9">Belongs to the SEC20 family.</text>
</comment>
<proteinExistence type="inferred from homology"/>
<comment type="subcellular location">
    <subcellularLocation>
        <location evidence="1">Endoplasmic reticulum membrane</location>
        <topology evidence="1">Single-pass type IV membrane protein</topology>
    </subcellularLocation>
</comment>
<name>A0A8K0JS76_9TREE</name>
<feature type="domain" description="Sec20 C-terminal" evidence="11">
    <location>
        <begin position="143"/>
        <end position="233"/>
    </location>
</feature>
<evidence type="ECO:0000256" key="3">
    <source>
        <dbReference type="ARBA" id="ARBA00022692"/>
    </source>
</evidence>
<organism evidence="12 13">
    <name type="scientific">Filobasidium floriforme</name>
    <dbReference type="NCBI Taxonomy" id="5210"/>
    <lineage>
        <taxon>Eukaryota</taxon>
        <taxon>Fungi</taxon>
        <taxon>Dikarya</taxon>
        <taxon>Basidiomycota</taxon>
        <taxon>Agaricomycotina</taxon>
        <taxon>Tremellomycetes</taxon>
        <taxon>Filobasidiales</taxon>
        <taxon>Filobasidiaceae</taxon>
        <taxon>Filobasidium</taxon>
    </lineage>
</organism>
<sequence>MSIDGDFYAEANAAASSIARRLKDLRNYQLPRLKDCRDALLQGEIAAEMRDDLELTIRTIENFTELAFDQDTPADREGFLARAEAFKQETNDIRLLYRKALLFSAQEIKKATRTNLLQPRAVETTIAEMPSARRDDDDPLQAKTNEVTDALRRTVGTMKEELERSVMVTQMFDESTQTLRSTSSLYDRSANLLKSSSHLVKHLEKADWYDRMIIFLALGFFFLVIAFILKRRVLDKVAGGVWWWVGGTFKILTGRGRSKSKLRAKDLSKAVDQAGRAGSTIKGAVKSLAESVKEGETVRTMTLTETKVLTSTAAVGTRHIEL</sequence>
<evidence type="ECO:0000313" key="13">
    <source>
        <dbReference type="Proteomes" id="UP000812966"/>
    </source>
</evidence>